<comment type="caution">
    <text evidence="1">The sequence shown here is derived from an EMBL/GenBank/DDBJ whole genome shotgun (WGS) entry which is preliminary data.</text>
</comment>
<evidence type="ECO:0008006" key="3">
    <source>
        <dbReference type="Google" id="ProtNLM"/>
    </source>
</evidence>
<dbReference type="SUPFAM" id="SSF52047">
    <property type="entry name" value="RNI-like"/>
    <property type="match status" value="1"/>
</dbReference>
<organism evidence="1 2">
    <name type="scientific">Adineta steineri</name>
    <dbReference type="NCBI Taxonomy" id="433720"/>
    <lineage>
        <taxon>Eukaryota</taxon>
        <taxon>Metazoa</taxon>
        <taxon>Spiralia</taxon>
        <taxon>Gnathifera</taxon>
        <taxon>Rotifera</taxon>
        <taxon>Eurotatoria</taxon>
        <taxon>Bdelloidea</taxon>
        <taxon>Adinetida</taxon>
        <taxon>Adinetidae</taxon>
        <taxon>Adineta</taxon>
    </lineage>
</organism>
<accession>A0A819B3E0</accession>
<proteinExistence type="predicted"/>
<dbReference type="EMBL" id="CAJOBB010001031">
    <property type="protein sequence ID" value="CAF3796947.1"/>
    <property type="molecule type" value="Genomic_DNA"/>
</dbReference>
<evidence type="ECO:0000313" key="2">
    <source>
        <dbReference type="Proteomes" id="UP000663868"/>
    </source>
</evidence>
<name>A0A819B3E0_9BILA</name>
<dbReference type="AlphaFoldDB" id="A0A819B3E0"/>
<dbReference type="InterPro" id="IPR032675">
    <property type="entry name" value="LRR_dom_sf"/>
</dbReference>
<protein>
    <recommendedName>
        <fullName evidence="3">F-box domain-containing protein</fullName>
    </recommendedName>
</protein>
<gene>
    <name evidence="1" type="ORF">KXQ929_LOCUS16804</name>
</gene>
<dbReference type="Gene3D" id="3.80.10.10">
    <property type="entry name" value="Ribonuclease Inhibitor"/>
    <property type="match status" value="1"/>
</dbReference>
<reference evidence="1" key="1">
    <citation type="submission" date="2021-02" db="EMBL/GenBank/DDBJ databases">
        <authorList>
            <person name="Nowell W R."/>
        </authorList>
    </citation>
    <scope>NUCLEOTIDE SEQUENCE</scope>
</reference>
<evidence type="ECO:0000313" key="1">
    <source>
        <dbReference type="EMBL" id="CAF3796947.1"/>
    </source>
</evidence>
<sequence>MRRIFFFDLLPVEILHTLFTYFLAHEVLFSFLDVSDYVNNVILAYSAYQVDLKSIQKTCFDLICQHIRPEQIISLKLSDDKDTPGLSELFFSRFQIEQFIHLRSLKLIEIEYESMDSIFSYLHQLKQLRSFSFNVDSIRQKYPTRTNSYLNMLNQVNLLLSNTYLRVLSQITYLYLHNGNVLRSIPLPVLYHLKLDNCSLDDLKAIFKNAPELQSLNVCLELETPNLDISSISLPPLTKLNLKITNAPISMNEMECFLSNLPYLKYLKLELKGDNDLANGHRWQMLTSDFITFTFKFHVKLSSVNETLQSFQTLFWLKEKRWFMTYWNMCLCSG</sequence>
<dbReference type="Proteomes" id="UP000663868">
    <property type="component" value="Unassembled WGS sequence"/>
</dbReference>